<dbReference type="EMBL" id="CP089291">
    <property type="protein sequence ID" value="UOF89961.1"/>
    <property type="molecule type" value="Genomic_DNA"/>
</dbReference>
<keyword evidence="2" id="KW-1185">Reference proteome</keyword>
<protein>
    <submittedName>
        <fullName evidence="1">Uncharacterized protein</fullName>
    </submittedName>
</protein>
<evidence type="ECO:0000313" key="1">
    <source>
        <dbReference type="EMBL" id="UOF89961.1"/>
    </source>
</evidence>
<sequence length="66" mass="7582">MKQQLSARELLAQIKQLQKNGESLHIEEVKYSHPKLLEQALAYYPTWEDAVKMTAMESGLNLHAND</sequence>
<organism evidence="1 2">
    <name type="scientific">Fodinisporobacter ferrooxydans</name>
    <dbReference type="NCBI Taxonomy" id="2901836"/>
    <lineage>
        <taxon>Bacteria</taxon>
        <taxon>Bacillati</taxon>
        <taxon>Bacillota</taxon>
        <taxon>Bacilli</taxon>
        <taxon>Bacillales</taxon>
        <taxon>Alicyclobacillaceae</taxon>
        <taxon>Fodinisporobacter</taxon>
    </lineage>
</organism>
<gene>
    <name evidence="1" type="ORF">LSG31_19160</name>
</gene>
<name>A0ABY4CL35_9BACL</name>
<dbReference type="RefSeq" id="WP_347436656.1">
    <property type="nucleotide sequence ID" value="NZ_CP089291.1"/>
</dbReference>
<proteinExistence type="predicted"/>
<evidence type="ECO:0000313" key="2">
    <source>
        <dbReference type="Proteomes" id="UP000830167"/>
    </source>
</evidence>
<dbReference type="Proteomes" id="UP000830167">
    <property type="component" value="Chromosome"/>
</dbReference>
<accession>A0ABY4CL35</accession>
<reference evidence="1" key="1">
    <citation type="submission" date="2021-12" db="EMBL/GenBank/DDBJ databases">
        <title>Alicyclobacillaceae gen. nov., sp. nov., isolated from chalcocite enrichment system.</title>
        <authorList>
            <person name="Jiang Z."/>
        </authorList>
    </citation>
    <scope>NUCLEOTIDE SEQUENCE</scope>
    <source>
        <strain evidence="1">MYW30-H2</strain>
    </source>
</reference>